<dbReference type="PROSITE" id="PS50850">
    <property type="entry name" value="MFS"/>
    <property type="match status" value="1"/>
</dbReference>
<evidence type="ECO:0000256" key="4">
    <source>
        <dbReference type="ARBA" id="ARBA00022989"/>
    </source>
</evidence>
<dbReference type="Pfam" id="PF07690">
    <property type="entry name" value="MFS_1"/>
    <property type="match status" value="1"/>
</dbReference>
<dbReference type="SUPFAM" id="SSF103657">
    <property type="entry name" value="BAR/IMD domain-like"/>
    <property type="match status" value="1"/>
</dbReference>
<accession>A0A1Y1YXP7</accession>
<feature type="transmembrane region" description="Helical" evidence="6">
    <location>
        <begin position="271"/>
        <end position="292"/>
    </location>
</feature>
<feature type="transmembrane region" description="Helical" evidence="6">
    <location>
        <begin position="361"/>
        <end position="383"/>
    </location>
</feature>
<dbReference type="STRING" id="1314790.A0A1Y1YXP7"/>
<organism evidence="8 9">
    <name type="scientific">Basidiobolus meristosporus CBS 931.73</name>
    <dbReference type="NCBI Taxonomy" id="1314790"/>
    <lineage>
        <taxon>Eukaryota</taxon>
        <taxon>Fungi</taxon>
        <taxon>Fungi incertae sedis</taxon>
        <taxon>Zoopagomycota</taxon>
        <taxon>Entomophthoromycotina</taxon>
        <taxon>Basidiobolomycetes</taxon>
        <taxon>Basidiobolales</taxon>
        <taxon>Basidiobolaceae</taxon>
        <taxon>Basidiobolus</taxon>
    </lineage>
</organism>
<evidence type="ECO:0000256" key="2">
    <source>
        <dbReference type="ARBA" id="ARBA00022448"/>
    </source>
</evidence>
<comment type="caution">
    <text evidence="8">The sequence shown here is derived from an EMBL/GenBank/DDBJ whole genome shotgun (WGS) entry which is preliminary data.</text>
</comment>
<dbReference type="InterPro" id="IPR027267">
    <property type="entry name" value="AH/BAR_dom_sf"/>
</dbReference>
<dbReference type="GO" id="GO:0022857">
    <property type="term" value="F:transmembrane transporter activity"/>
    <property type="evidence" value="ECO:0007669"/>
    <property type="project" value="InterPro"/>
</dbReference>
<keyword evidence="9" id="KW-1185">Reference proteome</keyword>
<feature type="transmembrane region" description="Helical" evidence="6">
    <location>
        <begin position="338"/>
        <end position="355"/>
    </location>
</feature>
<dbReference type="EMBL" id="MCFE01000053">
    <property type="protein sequence ID" value="ORY02800.1"/>
    <property type="molecule type" value="Genomic_DNA"/>
</dbReference>
<dbReference type="Gene3D" id="1.20.1250.20">
    <property type="entry name" value="MFS general substrate transporter like domains"/>
    <property type="match status" value="2"/>
</dbReference>
<evidence type="ECO:0000313" key="9">
    <source>
        <dbReference type="Proteomes" id="UP000193498"/>
    </source>
</evidence>
<dbReference type="OrthoDB" id="2962993at2759"/>
<dbReference type="InterPro" id="IPR036259">
    <property type="entry name" value="MFS_trans_sf"/>
</dbReference>
<dbReference type="FunFam" id="1.20.1250.20:FF:000034">
    <property type="entry name" value="MFS general substrate transporter"/>
    <property type="match status" value="1"/>
</dbReference>
<keyword evidence="5 6" id="KW-0472">Membrane</keyword>
<feature type="transmembrane region" description="Helical" evidence="6">
    <location>
        <begin position="78"/>
        <end position="97"/>
    </location>
</feature>
<reference evidence="8 9" key="1">
    <citation type="submission" date="2016-07" db="EMBL/GenBank/DDBJ databases">
        <title>Pervasive Adenine N6-methylation of Active Genes in Fungi.</title>
        <authorList>
            <consortium name="DOE Joint Genome Institute"/>
            <person name="Mondo S.J."/>
            <person name="Dannebaum R.O."/>
            <person name="Kuo R.C."/>
            <person name="Labutti K."/>
            <person name="Haridas S."/>
            <person name="Kuo A."/>
            <person name="Salamov A."/>
            <person name="Ahrendt S.R."/>
            <person name="Lipzen A."/>
            <person name="Sullivan W."/>
            <person name="Andreopoulos W.B."/>
            <person name="Clum A."/>
            <person name="Lindquist E."/>
            <person name="Daum C."/>
            <person name="Ramamoorthy G.K."/>
            <person name="Gryganskyi A."/>
            <person name="Culley D."/>
            <person name="Magnuson J.K."/>
            <person name="James T.Y."/>
            <person name="O'Malley M.A."/>
            <person name="Stajich J.E."/>
            <person name="Spatafora J.W."/>
            <person name="Visel A."/>
            <person name="Grigoriev I.V."/>
        </authorList>
    </citation>
    <scope>NUCLEOTIDE SEQUENCE [LARGE SCALE GENOMIC DNA]</scope>
    <source>
        <strain evidence="8 9">CBS 931.73</strain>
    </source>
</reference>
<evidence type="ECO:0000259" key="7">
    <source>
        <dbReference type="PROSITE" id="PS50850"/>
    </source>
</evidence>
<feature type="transmembrane region" description="Helical" evidence="6">
    <location>
        <begin position="169"/>
        <end position="189"/>
    </location>
</feature>
<name>A0A1Y1YXP7_9FUNG</name>
<keyword evidence="3 6" id="KW-0812">Transmembrane</keyword>
<dbReference type="PANTHER" id="PTHR43791:SF19">
    <property type="entry name" value="TRANSPORTER, PUTATIVE (AFU_ORTHOLOGUE AFUA_1G01812)-RELATED"/>
    <property type="match status" value="1"/>
</dbReference>
<keyword evidence="4 6" id="KW-1133">Transmembrane helix</keyword>
<evidence type="ECO:0000256" key="5">
    <source>
        <dbReference type="ARBA" id="ARBA00023136"/>
    </source>
</evidence>
<dbReference type="FunCoup" id="A0A1Y1YXP7">
    <property type="interactions" value="162"/>
</dbReference>
<dbReference type="SUPFAM" id="SSF103473">
    <property type="entry name" value="MFS general substrate transporter"/>
    <property type="match status" value="1"/>
</dbReference>
<gene>
    <name evidence="8" type="ORF">K493DRAFT_297737</name>
</gene>
<dbReference type="InParanoid" id="A0A1Y1YXP7"/>
<proteinExistence type="predicted"/>
<dbReference type="GO" id="GO:0016020">
    <property type="term" value="C:membrane"/>
    <property type="evidence" value="ECO:0007669"/>
    <property type="project" value="UniProtKB-SubCell"/>
</dbReference>
<dbReference type="Proteomes" id="UP000193498">
    <property type="component" value="Unassembled WGS sequence"/>
</dbReference>
<evidence type="ECO:0000313" key="8">
    <source>
        <dbReference type="EMBL" id="ORY02800.1"/>
    </source>
</evidence>
<sequence length="620" mass="69579">MADLQEKKNEVEVEMKAGAYDSEATWTPEEAKELLRKLDFKILPYAGLLYLFSFLDRVNIGNARLAKLEVDIGLTPSQYSWCLSIFFVGYVIFEVPSNLLLKKYSPSRWIARIMVTWGTCTMCMAAVKNFPGMMVCRLFLGISEAGLFPGIVFYLTFWYTRREQCSRVALFFSAATLAGAFGGVLAYGITHMDGISGISGWQWIFIIEGAPTVILGVVTWFYLPNSPSTAKWLTPRQRELVELRLAQDQMAVSSSHFDKQQFIEAITDVKVWMYALLYIGIVLPLYSLALLLPTIVRDLGFTNVTAQLLTAPPYAFGFVFTIGMAFHSDYRNERGYHLVGQSLLGAVGYLLLIVLRDTKALYASACIATMGVFSCIPLSLGWLNNNMCGSTKAATATAVVISFGNIGGVISGQLYRKEEAPHYTPSHAVNMGMLLLTCIVSFLLKRYLIAQNSKSDMANGPESKSTAQFQYTLSLKSKLFRISDEFSSEWIMNVSHRVLLIIGVKGTFSVSRSPRRTIGTALAKFATAHDQIGQARLDMDDDVYKKFIRPLEASLELNIQKAMVRQQLSYRDVKLRPILKDMSHCRKHVEMFNQLGYHLDACKTNLRNVKPEKNHQVRFG</sequence>
<dbReference type="InterPro" id="IPR011701">
    <property type="entry name" value="MFS"/>
</dbReference>
<dbReference type="AlphaFoldDB" id="A0A1Y1YXP7"/>
<feature type="transmembrane region" description="Helical" evidence="6">
    <location>
        <begin position="304"/>
        <end position="326"/>
    </location>
</feature>
<feature type="transmembrane region" description="Helical" evidence="6">
    <location>
        <begin position="139"/>
        <end position="157"/>
    </location>
</feature>
<feature type="transmembrane region" description="Helical" evidence="6">
    <location>
        <begin position="201"/>
        <end position="223"/>
    </location>
</feature>
<dbReference type="Gene3D" id="1.20.1270.60">
    <property type="entry name" value="Arfaptin homology (AH) domain/BAR domain"/>
    <property type="match status" value="1"/>
</dbReference>
<comment type="subcellular location">
    <subcellularLocation>
        <location evidence="1">Membrane</location>
        <topology evidence="1">Multi-pass membrane protein</topology>
    </subcellularLocation>
</comment>
<dbReference type="PANTHER" id="PTHR43791">
    <property type="entry name" value="PERMEASE-RELATED"/>
    <property type="match status" value="1"/>
</dbReference>
<feature type="domain" description="Major facilitator superfamily (MFS) profile" evidence="7">
    <location>
        <begin position="42"/>
        <end position="453"/>
    </location>
</feature>
<feature type="transmembrane region" description="Helical" evidence="6">
    <location>
        <begin position="427"/>
        <end position="444"/>
    </location>
</feature>
<evidence type="ECO:0000256" key="1">
    <source>
        <dbReference type="ARBA" id="ARBA00004141"/>
    </source>
</evidence>
<dbReference type="InterPro" id="IPR020846">
    <property type="entry name" value="MFS_dom"/>
</dbReference>
<feature type="transmembrane region" description="Helical" evidence="6">
    <location>
        <begin position="109"/>
        <end position="127"/>
    </location>
</feature>
<dbReference type="CDD" id="cd17327">
    <property type="entry name" value="MFS_FEN2_like"/>
    <property type="match status" value="1"/>
</dbReference>
<keyword evidence="2" id="KW-0813">Transport</keyword>
<evidence type="ECO:0000256" key="6">
    <source>
        <dbReference type="SAM" id="Phobius"/>
    </source>
</evidence>
<feature type="transmembrane region" description="Helical" evidence="6">
    <location>
        <begin position="395"/>
        <end position="415"/>
    </location>
</feature>
<evidence type="ECO:0000256" key="3">
    <source>
        <dbReference type="ARBA" id="ARBA00022692"/>
    </source>
</evidence>
<dbReference type="FunFam" id="1.20.1250.20:FF:000013">
    <property type="entry name" value="MFS general substrate transporter"/>
    <property type="match status" value="1"/>
</dbReference>
<protein>
    <submittedName>
        <fullName evidence="8">MFS general substrate transporter</fullName>
    </submittedName>
</protein>